<reference evidence="8" key="1">
    <citation type="submission" date="2015-07" db="EMBL/GenBank/DDBJ databases">
        <authorList>
            <person name="Kim K.M."/>
        </authorList>
    </citation>
    <scope>NUCLEOTIDE SEQUENCE [LARGE SCALE GENOMIC DNA]</scope>
    <source>
        <strain evidence="8">KCTC 42284</strain>
    </source>
</reference>
<keyword evidence="3" id="KW-0479">Metal-binding</keyword>
<gene>
    <name evidence="7" type="ORF">WM2015_763</name>
</gene>
<dbReference type="GO" id="GO:0008270">
    <property type="term" value="F:zinc ion binding"/>
    <property type="evidence" value="ECO:0007669"/>
    <property type="project" value="InterPro"/>
</dbReference>
<evidence type="ECO:0000256" key="3">
    <source>
        <dbReference type="ARBA" id="ARBA00022723"/>
    </source>
</evidence>
<dbReference type="InterPro" id="IPR014436">
    <property type="entry name" value="Extradiol_dOase_DODA"/>
</dbReference>
<dbReference type="PANTHER" id="PTHR30096:SF0">
    <property type="entry name" value="4,5-DOPA DIOXYGENASE EXTRADIOL-LIKE PROTEIN"/>
    <property type="match status" value="1"/>
</dbReference>
<evidence type="ECO:0000256" key="4">
    <source>
        <dbReference type="ARBA" id="ARBA00022833"/>
    </source>
</evidence>
<dbReference type="KEGG" id="wma:WM2015_763"/>
<evidence type="ECO:0000256" key="1">
    <source>
        <dbReference type="ARBA" id="ARBA00001947"/>
    </source>
</evidence>
<comment type="cofactor">
    <cofactor evidence="1">
        <name>Zn(2+)</name>
        <dbReference type="ChEBI" id="CHEBI:29105"/>
    </cofactor>
</comment>
<feature type="domain" description="Extradiol ring-cleavage dioxygenase class III enzyme subunit B" evidence="6">
    <location>
        <begin position="33"/>
        <end position="233"/>
    </location>
</feature>
<dbReference type="SUPFAM" id="SSF53213">
    <property type="entry name" value="LigB-like"/>
    <property type="match status" value="1"/>
</dbReference>
<dbReference type="GO" id="GO:0016702">
    <property type="term" value="F:oxidoreductase activity, acting on single donors with incorporation of molecular oxygen, incorporation of two atoms of oxygen"/>
    <property type="evidence" value="ECO:0007669"/>
    <property type="project" value="UniProtKB-ARBA"/>
</dbReference>
<comment type="similarity">
    <text evidence="2">Belongs to the DODA-type extradiol aromatic ring-opening dioxygenase family.</text>
</comment>
<sequence length="266" mass="28759">MRTLPSLFVSHGAPTFALEAGQVGPLLRQLGQTLPRPRAIVMVSAHWQSQGVRVTGAARPETIHDFRGFDDALYELRYPAPGEPALARQIVEQLNGAGWPTRLDPHRGLDHGAWVPLLHLYADADVPVVQVSLPHDLDGPGAEALGLLLAPLADDNILIIGSGSLTHNLRDVFLGTQKFAYAKEFTDWIRAAVARGDRDALRDALIMAPQAQRAHPTPEHYWPLVVAAAAGQNGPGTLLDGGMTHRVLSMDAFVFGRLPPSELESI</sequence>
<dbReference type="OrthoDB" id="9790889at2"/>
<evidence type="ECO:0000259" key="6">
    <source>
        <dbReference type="Pfam" id="PF02900"/>
    </source>
</evidence>
<protein>
    <submittedName>
        <fullName evidence="7">Aromatic ring-opening dioxygenase LigB</fullName>
    </submittedName>
</protein>
<keyword evidence="5" id="KW-0560">Oxidoreductase</keyword>
<keyword evidence="7" id="KW-0223">Dioxygenase</keyword>
<accession>A0A0K0XTV5</accession>
<dbReference type="EMBL" id="CP012154">
    <property type="protein sequence ID" value="AKS41144.1"/>
    <property type="molecule type" value="Genomic_DNA"/>
</dbReference>
<dbReference type="Proteomes" id="UP000066624">
    <property type="component" value="Chromosome"/>
</dbReference>
<dbReference type="PATRIC" id="fig|1579979.3.peg.778"/>
<dbReference type="AlphaFoldDB" id="A0A0K0XTV5"/>
<evidence type="ECO:0000313" key="8">
    <source>
        <dbReference type="Proteomes" id="UP000066624"/>
    </source>
</evidence>
<dbReference type="STRING" id="1579979.WM2015_763"/>
<name>A0A0K0XTV5_9GAMM</name>
<dbReference type="Pfam" id="PF02900">
    <property type="entry name" value="LigB"/>
    <property type="match status" value="1"/>
</dbReference>
<evidence type="ECO:0000256" key="2">
    <source>
        <dbReference type="ARBA" id="ARBA00007581"/>
    </source>
</evidence>
<dbReference type="InterPro" id="IPR004183">
    <property type="entry name" value="Xdiol_dOase_suB"/>
</dbReference>
<dbReference type="Gene3D" id="3.40.830.10">
    <property type="entry name" value="LigB-like"/>
    <property type="match status" value="1"/>
</dbReference>
<proteinExistence type="inferred from homology"/>
<dbReference type="CDD" id="cd07363">
    <property type="entry name" value="45_DOPA_Dioxygenase"/>
    <property type="match status" value="1"/>
</dbReference>
<dbReference type="PANTHER" id="PTHR30096">
    <property type="entry name" value="4,5-DOPA DIOXYGENASE EXTRADIOL-LIKE PROTEIN"/>
    <property type="match status" value="1"/>
</dbReference>
<dbReference type="PIRSF" id="PIRSF006157">
    <property type="entry name" value="Doxgns_DODA"/>
    <property type="match status" value="1"/>
</dbReference>
<organism evidence="7 8">
    <name type="scientific">Wenzhouxiangella marina</name>
    <dbReference type="NCBI Taxonomy" id="1579979"/>
    <lineage>
        <taxon>Bacteria</taxon>
        <taxon>Pseudomonadati</taxon>
        <taxon>Pseudomonadota</taxon>
        <taxon>Gammaproteobacteria</taxon>
        <taxon>Chromatiales</taxon>
        <taxon>Wenzhouxiangellaceae</taxon>
        <taxon>Wenzhouxiangella</taxon>
    </lineage>
</organism>
<evidence type="ECO:0000256" key="5">
    <source>
        <dbReference type="ARBA" id="ARBA00023002"/>
    </source>
</evidence>
<keyword evidence="8" id="KW-1185">Reference proteome</keyword>
<dbReference type="GO" id="GO:0008198">
    <property type="term" value="F:ferrous iron binding"/>
    <property type="evidence" value="ECO:0007669"/>
    <property type="project" value="InterPro"/>
</dbReference>
<evidence type="ECO:0000313" key="7">
    <source>
        <dbReference type="EMBL" id="AKS41144.1"/>
    </source>
</evidence>
<keyword evidence="4" id="KW-0862">Zinc</keyword>
<dbReference type="RefSeq" id="WP_049724803.1">
    <property type="nucleotide sequence ID" value="NZ_CP012154.1"/>
</dbReference>